<evidence type="ECO:0000313" key="8">
    <source>
        <dbReference type="EMBL" id="CDO95228.1"/>
    </source>
</evidence>
<evidence type="ECO:0000256" key="6">
    <source>
        <dbReference type="ARBA" id="ARBA00023242"/>
    </source>
</evidence>
<reference evidence="8 9" key="1">
    <citation type="submission" date="2014-03" db="EMBL/GenBank/DDBJ databases">
        <title>The genome of Kluyveromyces dobzhanskii.</title>
        <authorList>
            <person name="Nystedt B."/>
            <person name="Astrom S."/>
        </authorList>
    </citation>
    <scope>NUCLEOTIDE SEQUENCE [LARGE SCALE GENOMIC DNA]</scope>
    <source>
        <strain evidence="8 9">CBS 2104</strain>
    </source>
</reference>
<dbReference type="PANTHER" id="PTHR28280">
    <property type="entry name" value="SHUTTLING PRE-60S FACTOR ECM1"/>
    <property type="match status" value="1"/>
</dbReference>
<dbReference type="GO" id="GO:0000055">
    <property type="term" value="P:ribosomal large subunit export from nucleus"/>
    <property type="evidence" value="ECO:0007669"/>
    <property type="project" value="TreeGrafter"/>
</dbReference>
<dbReference type="InterPro" id="IPR053278">
    <property type="entry name" value="Pre-60S_factor_ECM1"/>
</dbReference>
<evidence type="ECO:0000313" key="9">
    <source>
        <dbReference type="Proteomes" id="UP000031516"/>
    </source>
</evidence>
<dbReference type="EMBL" id="CCBQ010000044">
    <property type="protein sequence ID" value="CDO95228.1"/>
    <property type="molecule type" value="Genomic_DNA"/>
</dbReference>
<evidence type="ECO:0000256" key="2">
    <source>
        <dbReference type="ARBA" id="ARBA00004496"/>
    </source>
</evidence>
<dbReference type="InterPro" id="IPR022784">
    <property type="entry name" value="Ribosome_bgen_Alb1"/>
</dbReference>
<evidence type="ECO:0000256" key="5">
    <source>
        <dbReference type="ARBA" id="ARBA00022517"/>
    </source>
</evidence>
<dbReference type="AlphaFoldDB" id="A0A0A8LAV1"/>
<feature type="compositionally biased region" description="Basic and acidic residues" evidence="7">
    <location>
        <begin position="21"/>
        <end position="33"/>
    </location>
</feature>
<feature type="compositionally biased region" description="Basic residues" evidence="7">
    <location>
        <begin position="1"/>
        <end position="14"/>
    </location>
</feature>
<name>A0A0A8LAV1_9SACH</name>
<dbReference type="GO" id="GO:0005730">
    <property type="term" value="C:nucleolus"/>
    <property type="evidence" value="ECO:0007669"/>
    <property type="project" value="TreeGrafter"/>
</dbReference>
<dbReference type="PANTHER" id="PTHR28280:SF1">
    <property type="entry name" value="SHUTTLING PRE-60S FACTOR ECM1"/>
    <property type="match status" value="1"/>
</dbReference>
<gene>
    <name evidence="8" type="ORF">KLDO_g3475</name>
</gene>
<feature type="compositionally biased region" description="Polar residues" evidence="7">
    <location>
        <begin position="131"/>
        <end position="141"/>
    </location>
</feature>
<keyword evidence="5" id="KW-0690">Ribosome biogenesis</keyword>
<evidence type="ECO:0000256" key="1">
    <source>
        <dbReference type="ARBA" id="ARBA00004123"/>
    </source>
</evidence>
<feature type="region of interest" description="Disordered" evidence="7">
    <location>
        <begin position="128"/>
        <end position="177"/>
    </location>
</feature>
<keyword evidence="9" id="KW-1185">Reference proteome</keyword>
<feature type="compositionally biased region" description="Acidic residues" evidence="7">
    <location>
        <begin position="156"/>
        <end position="171"/>
    </location>
</feature>
<proteinExistence type="predicted"/>
<dbReference type="OrthoDB" id="4068492at2759"/>
<evidence type="ECO:0000256" key="7">
    <source>
        <dbReference type="SAM" id="MobiDB-lite"/>
    </source>
</evidence>
<evidence type="ECO:0000256" key="4">
    <source>
        <dbReference type="ARBA" id="ARBA00022490"/>
    </source>
</evidence>
<evidence type="ECO:0000256" key="3">
    <source>
        <dbReference type="ARBA" id="ARBA00022448"/>
    </source>
</evidence>
<keyword evidence="4" id="KW-0963">Cytoplasm</keyword>
<sequence>MAKKPISKHSRAARRSQASEPEGKALETLPRPEKTDFAASLLRTANKNEQLLEAKIHKRGPRNKKKGLGNVAKKLLEDSSLTSSKVIRVLNVNNKLDGKRERAIHRAKYVQSARKAGWESTNAKIREELTVLQQIQPTGSTDEQDDQDTEDKPDADADADAMEQEVEEIEVYDSAKAEQDAPVFAQSSAVNVFASLEDEVEA</sequence>
<protein>
    <submittedName>
        <fullName evidence="8">WGS project CCBQ000000000 data, contig 00272</fullName>
    </submittedName>
</protein>
<dbReference type="GO" id="GO:0005737">
    <property type="term" value="C:cytoplasm"/>
    <property type="evidence" value="ECO:0007669"/>
    <property type="project" value="UniProtKB-SubCell"/>
</dbReference>
<comment type="caution">
    <text evidence="8">The sequence shown here is derived from an EMBL/GenBank/DDBJ whole genome shotgun (WGS) entry which is preliminary data.</text>
</comment>
<feature type="region of interest" description="Disordered" evidence="7">
    <location>
        <begin position="1"/>
        <end position="33"/>
    </location>
</feature>
<accession>A0A0A8LAV1</accession>
<comment type="subcellular location">
    <subcellularLocation>
        <location evidence="2">Cytoplasm</location>
    </subcellularLocation>
    <subcellularLocation>
        <location evidence="1">Nucleus</location>
    </subcellularLocation>
</comment>
<dbReference type="Proteomes" id="UP000031516">
    <property type="component" value="Unassembled WGS sequence"/>
</dbReference>
<organism evidence="8 9">
    <name type="scientific">Kluyveromyces dobzhanskii CBS 2104</name>
    <dbReference type="NCBI Taxonomy" id="1427455"/>
    <lineage>
        <taxon>Eukaryota</taxon>
        <taxon>Fungi</taxon>
        <taxon>Dikarya</taxon>
        <taxon>Ascomycota</taxon>
        <taxon>Saccharomycotina</taxon>
        <taxon>Saccharomycetes</taxon>
        <taxon>Saccharomycetales</taxon>
        <taxon>Saccharomycetaceae</taxon>
        <taxon>Kluyveromyces</taxon>
    </lineage>
</organism>
<dbReference type="GO" id="GO:0030687">
    <property type="term" value="C:preribosome, large subunit precursor"/>
    <property type="evidence" value="ECO:0007669"/>
    <property type="project" value="TreeGrafter"/>
</dbReference>
<keyword evidence="6" id="KW-0539">Nucleus</keyword>
<keyword evidence="3" id="KW-0813">Transport</keyword>
<dbReference type="Pfam" id="PF09135">
    <property type="entry name" value="Alb1"/>
    <property type="match status" value="1"/>
</dbReference>